<evidence type="ECO:0000256" key="14">
    <source>
        <dbReference type="RuleBase" id="RU000461"/>
    </source>
</evidence>
<evidence type="ECO:0000256" key="7">
    <source>
        <dbReference type="ARBA" id="ARBA00022824"/>
    </source>
</evidence>
<evidence type="ECO:0000256" key="6">
    <source>
        <dbReference type="ARBA" id="ARBA00022723"/>
    </source>
</evidence>
<protein>
    <submittedName>
        <fullName evidence="16">Uncharacterized protein</fullName>
    </submittedName>
</protein>
<accession>A0A8T2K057</accession>
<evidence type="ECO:0000256" key="2">
    <source>
        <dbReference type="ARBA" id="ARBA00004174"/>
    </source>
</evidence>
<dbReference type="Proteomes" id="UP000812440">
    <property type="component" value="Chromosome 8_10"/>
</dbReference>
<keyword evidence="12 15" id="KW-0472">Membrane</keyword>
<evidence type="ECO:0000256" key="12">
    <source>
        <dbReference type="ARBA" id="ARBA00023136"/>
    </source>
</evidence>
<dbReference type="AlphaFoldDB" id="A0A8T2K057"/>
<dbReference type="PRINTS" id="PR00463">
    <property type="entry name" value="EP450I"/>
</dbReference>
<evidence type="ECO:0000256" key="1">
    <source>
        <dbReference type="ARBA" id="ARBA00001971"/>
    </source>
</evidence>
<dbReference type="InterPro" id="IPR050182">
    <property type="entry name" value="Cytochrome_P450_fam2"/>
</dbReference>
<dbReference type="FunFam" id="1.10.630.10:FF:000238">
    <property type="entry name" value="Cytochrome P450 2A6"/>
    <property type="match status" value="2"/>
</dbReference>
<name>A0A8T2K057_9PIPI</name>
<evidence type="ECO:0000256" key="8">
    <source>
        <dbReference type="ARBA" id="ARBA00022848"/>
    </source>
</evidence>
<dbReference type="InterPro" id="IPR036396">
    <property type="entry name" value="Cyt_P450_sf"/>
</dbReference>
<gene>
    <name evidence="16" type="ORF">GDO86_015751</name>
</gene>
<comment type="similarity">
    <text evidence="4 14">Belongs to the cytochrome P450 family.</text>
</comment>
<keyword evidence="8" id="KW-0492">Microsome</keyword>
<dbReference type="SUPFAM" id="SSF48264">
    <property type="entry name" value="Cytochrome P450"/>
    <property type="match status" value="1"/>
</dbReference>
<dbReference type="InterPro" id="IPR017972">
    <property type="entry name" value="Cyt_P450_CS"/>
</dbReference>
<feature type="binding site" description="axial binding residue" evidence="13">
    <location>
        <position position="377"/>
    </location>
    <ligand>
        <name>heme</name>
        <dbReference type="ChEBI" id="CHEBI:30413"/>
    </ligand>
    <ligandPart>
        <name>Fe</name>
        <dbReference type="ChEBI" id="CHEBI:18248"/>
    </ligandPart>
</feature>
<dbReference type="GO" id="GO:0020037">
    <property type="term" value="F:heme binding"/>
    <property type="evidence" value="ECO:0007669"/>
    <property type="project" value="InterPro"/>
</dbReference>
<dbReference type="PANTHER" id="PTHR24300:SF390">
    <property type="entry name" value="CYTOCHROME P450 FAMILY 2 SUBFAMILY A MEMBER 6 GENE 2"/>
    <property type="match status" value="1"/>
</dbReference>
<dbReference type="Gene3D" id="1.10.630.10">
    <property type="entry name" value="Cytochrome P450"/>
    <property type="match status" value="2"/>
</dbReference>
<keyword evidence="15" id="KW-0812">Transmembrane</keyword>
<feature type="transmembrane region" description="Helical" evidence="15">
    <location>
        <begin position="6"/>
        <end position="22"/>
    </location>
</feature>
<keyword evidence="15" id="KW-1133">Transmembrane helix</keyword>
<evidence type="ECO:0000313" key="17">
    <source>
        <dbReference type="Proteomes" id="UP000812440"/>
    </source>
</evidence>
<evidence type="ECO:0000256" key="13">
    <source>
        <dbReference type="PIRSR" id="PIRSR602401-1"/>
    </source>
</evidence>
<evidence type="ECO:0000256" key="15">
    <source>
        <dbReference type="SAM" id="Phobius"/>
    </source>
</evidence>
<comment type="cofactor">
    <cofactor evidence="1 13">
        <name>heme</name>
        <dbReference type="ChEBI" id="CHEBI:30413"/>
    </cofactor>
</comment>
<dbReference type="PANTHER" id="PTHR24300">
    <property type="entry name" value="CYTOCHROME P450 508A4-RELATED"/>
    <property type="match status" value="1"/>
</dbReference>
<dbReference type="GO" id="GO:0016712">
    <property type="term" value="F:oxidoreductase activity, acting on paired donors, with incorporation or reduction of molecular oxygen, reduced flavin or flavoprotein as one donor, and incorporation of one atom of oxygen"/>
    <property type="evidence" value="ECO:0007669"/>
    <property type="project" value="TreeGrafter"/>
</dbReference>
<keyword evidence="10 13" id="KW-0408">Iron</keyword>
<dbReference type="PRINTS" id="PR00385">
    <property type="entry name" value="P450"/>
</dbReference>
<dbReference type="InterPro" id="IPR001128">
    <property type="entry name" value="Cyt_P450"/>
</dbReference>
<dbReference type="GO" id="GO:0006805">
    <property type="term" value="P:xenobiotic metabolic process"/>
    <property type="evidence" value="ECO:0007669"/>
    <property type="project" value="TreeGrafter"/>
</dbReference>
<comment type="subcellular location">
    <subcellularLocation>
        <location evidence="3">Endoplasmic reticulum membrane</location>
        <topology evidence="3">Peripheral membrane protein</topology>
    </subcellularLocation>
    <subcellularLocation>
        <location evidence="2">Microsome membrane</location>
        <topology evidence="2">Peripheral membrane protein</topology>
    </subcellularLocation>
</comment>
<dbReference type="InterPro" id="IPR002401">
    <property type="entry name" value="Cyt_P450_E_grp-I"/>
</dbReference>
<evidence type="ECO:0000256" key="10">
    <source>
        <dbReference type="ARBA" id="ARBA00023004"/>
    </source>
</evidence>
<keyword evidence="17" id="KW-1185">Reference proteome</keyword>
<reference evidence="16" key="1">
    <citation type="thesis" date="2020" institute="ProQuest LLC" country="789 East Eisenhower Parkway, Ann Arbor, MI, USA">
        <title>Comparative Genomics and Chromosome Evolution.</title>
        <authorList>
            <person name="Mudd A.B."/>
        </authorList>
    </citation>
    <scope>NUCLEOTIDE SEQUENCE</scope>
    <source>
        <strain evidence="16">Female2</strain>
        <tissue evidence="16">Blood</tissue>
    </source>
</reference>
<keyword evidence="6 13" id="KW-0479">Metal-binding</keyword>
<comment type="caution">
    <text evidence="16">The sequence shown here is derived from an EMBL/GenBank/DDBJ whole genome shotgun (WGS) entry which is preliminary data.</text>
</comment>
<dbReference type="EMBL" id="JAACNH010000003">
    <property type="protein sequence ID" value="KAG8448797.1"/>
    <property type="molecule type" value="Genomic_DNA"/>
</dbReference>
<evidence type="ECO:0000313" key="16">
    <source>
        <dbReference type="EMBL" id="KAG8448797.1"/>
    </source>
</evidence>
<evidence type="ECO:0000256" key="3">
    <source>
        <dbReference type="ARBA" id="ARBA00004406"/>
    </source>
</evidence>
<keyword evidence="5 13" id="KW-0349">Heme</keyword>
<proteinExistence type="inferred from homology"/>
<dbReference type="GO" id="GO:0019373">
    <property type="term" value="P:epoxygenase P450 pathway"/>
    <property type="evidence" value="ECO:0007669"/>
    <property type="project" value="TreeGrafter"/>
</dbReference>
<evidence type="ECO:0000256" key="11">
    <source>
        <dbReference type="ARBA" id="ARBA00023033"/>
    </source>
</evidence>
<organism evidence="16 17">
    <name type="scientific">Hymenochirus boettgeri</name>
    <name type="common">Congo dwarf clawed frog</name>
    <dbReference type="NCBI Taxonomy" id="247094"/>
    <lineage>
        <taxon>Eukaryota</taxon>
        <taxon>Metazoa</taxon>
        <taxon>Chordata</taxon>
        <taxon>Craniata</taxon>
        <taxon>Vertebrata</taxon>
        <taxon>Euteleostomi</taxon>
        <taxon>Amphibia</taxon>
        <taxon>Batrachia</taxon>
        <taxon>Anura</taxon>
        <taxon>Pipoidea</taxon>
        <taxon>Pipidae</taxon>
        <taxon>Pipinae</taxon>
        <taxon>Hymenochirus</taxon>
    </lineage>
</organism>
<dbReference type="Pfam" id="PF00067">
    <property type="entry name" value="p450"/>
    <property type="match status" value="2"/>
</dbReference>
<evidence type="ECO:0000256" key="9">
    <source>
        <dbReference type="ARBA" id="ARBA00023002"/>
    </source>
</evidence>
<evidence type="ECO:0000256" key="5">
    <source>
        <dbReference type="ARBA" id="ARBA00022617"/>
    </source>
</evidence>
<sequence>MVAGTLFLAVLISFLIYTFIWRRRVRKMNMPPGPAPLPLLGNILHISTKEMPQSMLKLSEIYGPVFTVYMSNEPAVFLAGYDCVKEALLGHNDIFGARATIGLGYQLFKDYGVLMSNGERWKQIRRFSLTTLRNFGMGKKSIEERIQEEARCLAQEFKKHVGSAFDPTYLLSLSVSNVICSVVFGERFDYEEEKFVTLFSLIKETFRIMSSKWGIEKNNPETEFHFDNLFGTVIDLFFAGTVTTSATLKYSLLILLKYTEVARNARKEIDGVIGQDRCPSAEDRLEMPYTNAVVHEIQRIADIAPLGLPHVTTRDTVFKGYKIPKGTTIFPMITSVLKDPKYFKDPKQFDPGHFLDKNGNFKKNDAFLPFSIGKRTCLGEGLARMELFIFLVTILQAFNLNSDVGSEDINITPEPQKNGILPRTYQLYVVPR</sequence>
<evidence type="ECO:0000256" key="4">
    <source>
        <dbReference type="ARBA" id="ARBA00010617"/>
    </source>
</evidence>
<dbReference type="OrthoDB" id="1055148at2759"/>
<dbReference type="PROSITE" id="PS00086">
    <property type="entry name" value="CYTOCHROME_P450"/>
    <property type="match status" value="1"/>
</dbReference>
<dbReference type="GO" id="GO:0005789">
    <property type="term" value="C:endoplasmic reticulum membrane"/>
    <property type="evidence" value="ECO:0007669"/>
    <property type="project" value="UniProtKB-SubCell"/>
</dbReference>
<keyword evidence="7" id="KW-0256">Endoplasmic reticulum</keyword>
<keyword evidence="11 14" id="KW-0503">Monooxygenase</keyword>
<dbReference type="GO" id="GO:0008392">
    <property type="term" value="F:arachidonate epoxygenase activity"/>
    <property type="evidence" value="ECO:0007669"/>
    <property type="project" value="TreeGrafter"/>
</dbReference>
<dbReference type="GO" id="GO:0005506">
    <property type="term" value="F:iron ion binding"/>
    <property type="evidence" value="ECO:0007669"/>
    <property type="project" value="InterPro"/>
</dbReference>
<keyword evidence="9 14" id="KW-0560">Oxidoreductase</keyword>